<evidence type="ECO:0000313" key="11">
    <source>
        <dbReference type="Proteomes" id="UP000034455"/>
    </source>
</evidence>
<keyword evidence="6 8" id="KW-0472">Membrane</keyword>
<dbReference type="RefSeq" id="WP_046467830.1">
    <property type="nucleotide sequence ID" value="NZ_LAKJ01000023.1"/>
</dbReference>
<dbReference type="InterPro" id="IPR036259">
    <property type="entry name" value="MFS_trans_sf"/>
</dbReference>
<evidence type="ECO:0000256" key="2">
    <source>
        <dbReference type="ARBA" id="ARBA00007520"/>
    </source>
</evidence>
<sequence length="443" mass="49624">MNKVLYFKIISIGILAFFSVLLETSLNIAFPNLKNFFSKNYDSLNWLTTGYLLTSTFVVATATYLQNRYSEKHLFIVSWITFFVGCILALFSNNFYLLLLARCIEGIGAGIAIPLLFFTVITQTPQKKVGSMMALATVTIASAPAVGPVYGGFIIHSLNWKYMFLFPLPFLLISMFIGVKYLSNVNDSKIANTTLKGIVGISVLLTGILVFINKLLINFWYAIIGVILIFVSYVIIKFKSIEFINIKFLKNRYVFINLLIFSLLQFFSLSLSYLIPTMVQTVFNTNALNASFVVIIGSFMNALFVVIGGFLLDRSGIKIIYIGLLLNTLSFTLSLFTYKNILCLAITYGLFMIGLGLSYGNIMTSTLSNTPDYAKTDVNTVFSTMQTYTGSIGVILTGTIVTLFQNYYGLVRGIESATFFIFSIFFILSIIELMLFKIIIRNE</sequence>
<dbReference type="EMBL" id="LAKJ01000023">
    <property type="protein sequence ID" value="KKI62978.1"/>
    <property type="molecule type" value="Genomic_DNA"/>
</dbReference>
<dbReference type="Pfam" id="PF07690">
    <property type="entry name" value="MFS_1"/>
    <property type="match status" value="1"/>
</dbReference>
<feature type="transmembrane region" description="Helical" evidence="8">
    <location>
        <begin position="133"/>
        <end position="156"/>
    </location>
</feature>
<evidence type="ECO:0000259" key="9">
    <source>
        <dbReference type="PROSITE" id="PS50850"/>
    </source>
</evidence>
<evidence type="ECO:0000256" key="4">
    <source>
        <dbReference type="ARBA" id="ARBA00022692"/>
    </source>
</evidence>
<evidence type="ECO:0000256" key="7">
    <source>
        <dbReference type="ARBA" id="ARBA00040594"/>
    </source>
</evidence>
<dbReference type="PRINTS" id="PR01036">
    <property type="entry name" value="TCRTETB"/>
</dbReference>
<feature type="transmembrane region" description="Helical" evidence="8">
    <location>
        <begin position="162"/>
        <end position="182"/>
    </location>
</feature>
<evidence type="ECO:0000256" key="8">
    <source>
        <dbReference type="SAM" id="Phobius"/>
    </source>
</evidence>
<comment type="subcellular location">
    <subcellularLocation>
        <location evidence="1">Cell membrane</location>
        <topology evidence="1">Multi-pass membrane protein</topology>
    </subcellularLocation>
</comment>
<dbReference type="AlphaFoldDB" id="A0A0M2NZ77"/>
<dbReference type="PROSITE" id="PS50850">
    <property type="entry name" value="MFS"/>
    <property type="match status" value="1"/>
</dbReference>
<protein>
    <recommendedName>
        <fullName evidence="7">Quinolone resistance protein NorB</fullName>
    </recommendedName>
</protein>
<name>A0A0M2NZ77_STACC</name>
<evidence type="ECO:0000256" key="1">
    <source>
        <dbReference type="ARBA" id="ARBA00004651"/>
    </source>
</evidence>
<comment type="similarity">
    <text evidence="2">Belongs to the major facilitator superfamily. TCR/Tet family.</text>
</comment>
<dbReference type="PANTHER" id="PTHR42718">
    <property type="entry name" value="MAJOR FACILITATOR SUPERFAMILY MULTIDRUG TRANSPORTER MFSC"/>
    <property type="match status" value="1"/>
</dbReference>
<dbReference type="InterPro" id="IPR020846">
    <property type="entry name" value="MFS_dom"/>
</dbReference>
<feature type="transmembrane region" description="Helical" evidence="8">
    <location>
        <begin position="74"/>
        <end position="91"/>
    </location>
</feature>
<dbReference type="InterPro" id="IPR011701">
    <property type="entry name" value="MFS"/>
</dbReference>
<proteinExistence type="inferred from homology"/>
<evidence type="ECO:0000256" key="6">
    <source>
        <dbReference type="ARBA" id="ARBA00023136"/>
    </source>
</evidence>
<evidence type="ECO:0000256" key="3">
    <source>
        <dbReference type="ARBA" id="ARBA00022448"/>
    </source>
</evidence>
<keyword evidence="5 8" id="KW-1133">Transmembrane helix</keyword>
<keyword evidence="4 8" id="KW-0812">Transmembrane</keyword>
<feature type="transmembrane region" description="Helical" evidence="8">
    <location>
        <begin position="194"/>
        <end position="212"/>
    </location>
</feature>
<organism evidence="10 11">
    <name type="scientific">Staphylococcus cohnii subsp. cohnii</name>
    <dbReference type="NCBI Taxonomy" id="74704"/>
    <lineage>
        <taxon>Bacteria</taxon>
        <taxon>Bacillati</taxon>
        <taxon>Bacillota</taxon>
        <taxon>Bacilli</taxon>
        <taxon>Bacillales</taxon>
        <taxon>Staphylococcaceae</taxon>
        <taxon>Staphylococcus</taxon>
        <taxon>Staphylococcus cohnii species complex</taxon>
    </lineage>
</organism>
<keyword evidence="3" id="KW-0813">Transport</keyword>
<dbReference type="GO" id="GO:0022857">
    <property type="term" value="F:transmembrane transporter activity"/>
    <property type="evidence" value="ECO:0007669"/>
    <property type="project" value="InterPro"/>
</dbReference>
<dbReference type="GO" id="GO:0005886">
    <property type="term" value="C:plasma membrane"/>
    <property type="evidence" value="ECO:0007669"/>
    <property type="project" value="UniProtKB-SubCell"/>
</dbReference>
<dbReference type="SUPFAM" id="SSF103473">
    <property type="entry name" value="MFS general substrate transporter"/>
    <property type="match status" value="1"/>
</dbReference>
<accession>A0A0M2NZ77</accession>
<evidence type="ECO:0000313" key="10">
    <source>
        <dbReference type="EMBL" id="KKI62978.1"/>
    </source>
</evidence>
<reference evidence="10 11" key="1">
    <citation type="submission" date="2015-03" db="EMBL/GenBank/DDBJ databases">
        <title>Genome Assembly of Staphylococcus cohnii subsp. cohnii strain G22B2.</title>
        <authorList>
            <person name="Nair G."/>
            <person name="Kaur G."/>
            <person name="Khatri I."/>
            <person name="Singh N.K."/>
            <person name="Sathyabama S."/>
            <person name="Maurya S.K."/>
            <person name="Subramanian S."/>
            <person name="Agrewala J.N."/>
            <person name="Mayilraj S."/>
        </authorList>
    </citation>
    <scope>NUCLEOTIDE SEQUENCE [LARGE SCALE GENOMIC DNA]</scope>
    <source>
        <strain evidence="10 11">G22B2</strain>
    </source>
</reference>
<feature type="transmembrane region" description="Helical" evidence="8">
    <location>
        <begin position="46"/>
        <end position="65"/>
    </location>
</feature>
<feature type="transmembrane region" description="Helical" evidence="8">
    <location>
        <begin position="420"/>
        <end position="440"/>
    </location>
</feature>
<feature type="transmembrane region" description="Helical" evidence="8">
    <location>
        <begin position="97"/>
        <end position="121"/>
    </location>
</feature>
<feature type="transmembrane region" description="Helical" evidence="8">
    <location>
        <begin position="319"/>
        <end position="338"/>
    </location>
</feature>
<feature type="transmembrane region" description="Helical" evidence="8">
    <location>
        <begin position="218"/>
        <end position="236"/>
    </location>
</feature>
<evidence type="ECO:0000256" key="5">
    <source>
        <dbReference type="ARBA" id="ARBA00022989"/>
    </source>
</evidence>
<comment type="caution">
    <text evidence="10">The sequence shown here is derived from an EMBL/GenBank/DDBJ whole genome shotgun (WGS) entry which is preliminary data.</text>
</comment>
<feature type="transmembrane region" description="Helical" evidence="8">
    <location>
        <begin position="287"/>
        <end position="312"/>
    </location>
</feature>
<dbReference type="PANTHER" id="PTHR42718:SF9">
    <property type="entry name" value="MAJOR FACILITATOR SUPERFAMILY MULTIDRUG TRANSPORTER MFSC"/>
    <property type="match status" value="1"/>
</dbReference>
<dbReference type="Gene3D" id="1.20.1720.10">
    <property type="entry name" value="Multidrug resistance protein D"/>
    <property type="match status" value="1"/>
</dbReference>
<feature type="transmembrane region" description="Helical" evidence="8">
    <location>
        <begin position="5"/>
        <end position="26"/>
    </location>
</feature>
<gene>
    <name evidence="10" type="ORF">UF66_1526</name>
</gene>
<dbReference type="Proteomes" id="UP000034455">
    <property type="component" value="Unassembled WGS sequence"/>
</dbReference>
<feature type="transmembrane region" description="Helical" evidence="8">
    <location>
        <begin position="388"/>
        <end position="408"/>
    </location>
</feature>
<feature type="domain" description="Major facilitator superfamily (MFS) profile" evidence="9">
    <location>
        <begin position="8"/>
        <end position="441"/>
    </location>
</feature>
<dbReference type="Gene3D" id="1.20.1250.20">
    <property type="entry name" value="MFS general substrate transporter like domains"/>
    <property type="match status" value="1"/>
</dbReference>
<feature type="transmembrane region" description="Helical" evidence="8">
    <location>
        <begin position="256"/>
        <end position="275"/>
    </location>
</feature>
<feature type="transmembrane region" description="Helical" evidence="8">
    <location>
        <begin position="344"/>
        <end position="367"/>
    </location>
</feature>
<dbReference type="PATRIC" id="fig|74704.6.peg.1563"/>